<dbReference type="Gene3D" id="3.40.50.720">
    <property type="entry name" value="NAD(P)-binding Rossmann-like Domain"/>
    <property type="match status" value="1"/>
</dbReference>
<dbReference type="SUPFAM" id="SSF48179">
    <property type="entry name" value="6-phosphogluconate dehydrogenase C-terminal domain-like"/>
    <property type="match status" value="1"/>
</dbReference>
<feature type="compositionally biased region" description="Low complexity" evidence="1">
    <location>
        <begin position="699"/>
        <end position="719"/>
    </location>
</feature>
<dbReference type="Pfam" id="PF08546">
    <property type="entry name" value="ApbA_C"/>
    <property type="match status" value="1"/>
</dbReference>
<dbReference type="InterPro" id="IPR013332">
    <property type="entry name" value="KPR_N"/>
</dbReference>
<feature type="compositionally biased region" description="Acidic residues" evidence="1">
    <location>
        <begin position="522"/>
        <end position="531"/>
    </location>
</feature>
<sequence>MAPAAPRLRVLSVGSNPVSAFLSWRLQATHACDVTLVWKSGFDSVSQYGISFKFVCLCEEIVLSNKYGNERFKPHSVVRTPEEAAATPAGFDYVILCVKALPDVYDLGSIIESAVTPQNTCIVVNTTSCLGVEAYLESRYPTNIVLSLVAGANINQLGPGEFEHTNNSDIWLGSTSQNASIPMSVQMDMAEALALTLASGQVECHVSTNIRQEQWERMIGPIAFQPLSVLLETPVHNQLIEKIGAKKLISDIIDELMEIAKAQKCSFPQDFKQRTIDTQLQATQQSMFYQDFVARRPMEIESYLGSPIKFAQLVGVKASCCQSLYTMLHHAQTVAQSKAPVSPSASIIQPAPRQMRGPPGPPPGQQPNGAMPSNRRPLPSRGGPGPDHHMGGRRGPPPPQFNGPLPNGPSNGLHPNGYPRRNGSYSPRPPSATPSRRNSIDGEVLLEEFGHIALYGDMVGDEMGNGYAGSIGGGGYSGGDIALRERELALRQRELALREQELGLRQMGRQGRRKSHSKSVYDDDGDDDDMYVEAPPPMPPIDPDNFDMMSVTSRRTRRLPSASNLKGHDAEVPMQPGRVRHSMAPHRPGPRSRASARLMNDIPSLNEPITNNPLIGYSSDRYGHVDRKMLSDNSRANSLTTQREDLRDIPGLRGGPYPPMASPQQPIRRTSMSPGGPPGAPNGHGPRPGYPQDQRGYRGPPNGHPPNGYGPNGYQQNGPIPNGPMRQPAPRYPEGQGLPHQVEQISDGVSQINPLKGPPSNRDRSTTGSASASASNDSGSSGVEHSASSSSSSLERRIETAVR</sequence>
<keyword evidence="5" id="KW-1185">Reference proteome</keyword>
<feature type="domain" description="Ketopantoate reductase C-terminal" evidence="3">
    <location>
        <begin position="209"/>
        <end position="331"/>
    </location>
</feature>
<dbReference type="InterPro" id="IPR013752">
    <property type="entry name" value="KPA_reductase"/>
</dbReference>
<dbReference type="EMBL" id="ML120371">
    <property type="protein sequence ID" value="RPB01878.1"/>
    <property type="molecule type" value="Genomic_DNA"/>
</dbReference>
<dbReference type="OrthoDB" id="5302359at2759"/>
<evidence type="ECO:0000259" key="2">
    <source>
        <dbReference type="Pfam" id="PF02558"/>
    </source>
</evidence>
<dbReference type="PANTHER" id="PTHR21708:SF25">
    <property type="entry name" value="PROTEIN PAM1-RELATED"/>
    <property type="match status" value="1"/>
</dbReference>
<dbReference type="FunFam" id="3.40.50.720:FF:000424">
    <property type="entry name" value="Meiotically up-regulated gene 72 protein"/>
    <property type="match status" value="1"/>
</dbReference>
<dbReference type="Pfam" id="PF02558">
    <property type="entry name" value="ApbA"/>
    <property type="match status" value="1"/>
</dbReference>
<dbReference type="InterPro" id="IPR008927">
    <property type="entry name" value="6-PGluconate_DH-like_C_sf"/>
</dbReference>
<feature type="region of interest" description="Disordered" evidence="1">
    <location>
        <begin position="557"/>
        <end position="594"/>
    </location>
</feature>
<organism evidence="4 5">
    <name type="scientific">Choiromyces venosus 120613-1</name>
    <dbReference type="NCBI Taxonomy" id="1336337"/>
    <lineage>
        <taxon>Eukaryota</taxon>
        <taxon>Fungi</taxon>
        <taxon>Dikarya</taxon>
        <taxon>Ascomycota</taxon>
        <taxon>Pezizomycotina</taxon>
        <taxon>Pezizomycetes</taxon>
        <taxon>Pezizales</taxon>
        <taxon>Tuberaceae</taxon>
        <taxon>Choiromyces</taxon>
    </lineage>
</organism>
<dbReference type="InterPro" id="IPR013328">
    <property type="entry name" value="6PGD_dom2"/>
</dbReference>
<dbReference type="PANTHER" id="PTHR21708">
    <property type="entry name" value="PROBABLE 2-DEHYDROPANTOATE 2-REDUCTASE"/>
    <property type="match status" value="1"/>
</dbReference>
<feature type="region of interest" description="Disordered" evidence="1">
    <location>
        <begin position="506"/>
        <end position="545"/>
    </location>
</feature>
<reference evidence="4 5" key="1">
    <citation type="journal article" date="2018" name="Nat. Ecol. Evol.">
        <title>Pezizomycetes genomes reveal the molecular basis of ectomycorrhizal truffle lifestyle.</title>
        <authorList>
            <person name="Murat C."/>
            <person name="Payen T."/>
            <person name="Noel B."/>
            <person name="Kuo A."/>
            <person name="Morin E."/>
            <person name="Chen J."/>
            <person name="Kohler A."/>
            <person name="Krizsan K."/>
            <person name="Balestrini R."/>
            <person name="Da Silva C."/>
            <person name="Montanini B."/>
            <person name="Hainaut M."/>
            <person name="Levati E."/>
            <person name="Barry K.W."/>
            <person name="Belfiori B."/>
            <person name="Cichocki N."/>
            <person name="Clum A."/>
            <person name="Dockter R.B."/>
            <person name="Fauchery L."/>
            <person name="Guy J."/>
            <person name="Iotti M."/>
            <person name="Le Tacon F."/>
            <person name="Lindquist E.A."/>
            <person name="Lipzen A."/>
            <person name="Malagnac F."/>
            <person name="Mello A."/>
            <person name="Molinier V."/>
            <person name="Miyauchi S."/>
            <person name="Poulain J."/>
            <person name="Riccioni C."/>
            <person name="Rubini A."/>
            <person name="Sitrit Y."/>
            <person name="Splivallo R."/>
            <person name="Traeger S."/>
            <person name="Wang M."/>
            <person name="Zifcakova L."/>
            <person name="Wipf D."/>
            <person name="Zambonelli A."/>
            <person name="Paolocci F."/>
            <person name="Nowrousian M."/>
            <person name="Ottonello S."/>
            <person name="Baldrian P."/>
            <person name="Spatafora J.W."/>
            <person name="Henrissat B."/>
            <person name="Nagy L.G."/>
            <person name="Aury J.M."/>
            <person name="Wincker P."/>
            <person name="Grigoriev I.V."/>
            <person name="Bonfante P."/>
            <person name="Martin F.M."/>
        </authorList>
    </citation>
    <scope>NUCLEOTIDE SEQUENCE [LARGE SCALE GENOMIC DNA]</scope>
    <source>
        <strain evidence="4 5">120613-1</strain>
    </source>
</reference>
<feature type="compositionally biased region" description="Basic residues" evidence="1">
    <location>
        <begin position="578"/>
        <end position="590"/>
    </location>
</feature>
<feature type="compositionally biased region" description="Low complexity" evidence="1">
    <location>
        <begin position="366"/>
        <end position="381"/>
    </location>
</feature>
<dbReference type="AlphaFoldDB" id="A0A3N4JXD3"/>
<gene>
    <name evidence="4" type="ORF">L873DRAFT_1788181</name>
</gene>
<evidence type="ECO:0000259" key="3">
    <source>
        <dbReference type="Pfam" id="PF08546"/>
    </source>
</evidence>
<proteinExistence type="predicted"/>
<dbReference type="STRING" id="1336337.A0A3N4JXD3"/>
<protein>
    <recommendedName>
        <fullName evidence="6">ApbA-domain-containing protein</fullName>
    </recommendedName>
</protein>
<feature type="compositionally biased region" description="Basic and acidic residues" evidence="1">
    <location>
        <begin position="794"/>
        <end position="803"/>
    </location>
</feature>
<evidence type="ECO:0000313" key="4">
    <source>
        <dbReference type="EMBL" id="RPB01878.1"/>
    </source>
</evidence>
<dbReference type="Proteomes" id="UP000276215">
    <property type="component" value="Unassembled WGS sequence"/>
</dbReference>
<feature type="compositionally biased region" description="Polar residues" evidence="1">
    <location>
        <begin position="743"/>
        <end position="753"/>
    </location>
</feature>
<name>A0A3N4JXD3_9PEZI</name>
<evidence type="ECO:0008006" key="6">
    <source>
        <dbReference type="Google" id="ProtNLM"/>
    </source>
</evidence>
<dbReference type="FunFam" id="1.10.1040.10:FF:000017">
    <property type="entry name" value="2-dehydropantoate 2-reductase"/>
    <property type="match status" value="1"/>
</dbReference>
<dbReference type="Gene3D" id="1.10.1040.10">
    <property type="entry name" value="N-(1-d-carboxylethyl)-l-norvaline Dehydrogenase, domain 2"/>
    <property type="match status" value="1"/>
</dbReference>
<dbReference type="InterPro" id="IPR051402">
    <property type="entry name" value="KPR-Related"/>
</dbReference>
<feature type="compositionally biased region" description="Polar residues" evidence="1">
    <location>
        <begin position="662"/>
        <end position="673"/>
    </location>
</feature>
<feature type="compositionally biased region" description="Low complexity" evidence="1">
    <location>
        <begin position="766"/>
        <end position="793"/>
    </location>
</feature>
<accession>A0A3N4JXD3</accession>
<dbReference type="GO" id="GO:0005737">
    <property type="term" value="C:cytoplasm"/>
    <property type="evidence" value="ECO:0007669"/>
    <property type="project" value="TreeGrafter"/>
</dbReference>
<evidence type="ECO:0000256" key="1">
    <source>
        <dbReference type="SAM" id="MobiDB-lite"/>
    </source>
</evidence>
<evidence type="ECO:0000313" key="5">
    <source>
        <dbReference type="Proteomes" id="UP000276215"/>
    </source>
</evidence>
<feature type="domain" description="Ketopantoate reductase N-terminal" evidence="2">
    <location>
        <begin position="11"/>
        <end position="175"/>
    </location>
</feature>
<feature type="region of interest" description="Disordered" evidence="1">
    <location>
        <begin position="335"/>
        <end position="438"/>
    </location>
</feature>
<feature type="region of interest" description="Disordered" evidence="1">
    <location>
        <begin position="633"/>
        <end position="803"/>
    </location>
</feature>